<proteinExistence type="predicted"/>
<evidence type="ECO:0000313" key="1">
    <source>
        <dbReference type="EMBL" id="TYP96111.1"/>
    </source>
</evidence>
<gene>
    <name evidence="1" type="ORF">BC792_10710</name>
</gene>
<keyword evidence="2" id="KW-1185">Reference proteome</keyword>
<evidence type="ECO:0000313" key="2">
    <source>
        <dbReference type="Proteomes" id="UP000325105"/>
    </source>
</evidence>
<dbReference type="Proteomes" id="UP000325105">
    <property type="component" value="Unassembled WGS sequence"/>
</dbReference>
<organism evidence="1 2">
    <name type="scientific">Sphingobacterium allocomposti</name>
    <dbReference type="NCBI Taxonomy" id="415956"/>
    <lineage>
        <taxon>Bacteria</taxon>
        <taxon>Pseudomonadati</taxon>
        <taxon>Bacteroidota</taxon>
        <taxon>Sphingobacteriia</taxon>
        <taxon>Sphingobacteriales</taxon>
        <taxon>Sphingobacteriaceae</taxon>
        <taxon>Sphingobacterium</taxon>
    </lineage>
</organism>
<comment type="caution">
    <text evidence="1">The sequence shown here is derived from an EMBL/GenBank/DDBJ whole genome shotgun (WGS) entry which is preliminary data.</text>
</comment>
<dbReference type="InterPro" id="IPR025563">
    <property type="entry name" value="DUF4286"/>
</dbReference>
<dbReference type="RefSeq" id="WP_148908237.1">
    <property type="nucleotide sequence ID" value="NZ_VNHX01000007.1"/>
</dbReference>
<dbReference type="AlphaFoldDB" id="A0A5S5DJP5"/>
<dbReference type="EMBL" id="VNHX01000007">
    <property type="protein sequence ID" value="TYP96111.1"/>
    <property type="molecule type" value="Genomic_DNA"/>
</dbReference>
<dbReference type="OrthoDB" id="1121837at2"/>
<accession>A0A5S5DJP5</accession>
<reference evidence="1 2" key="1">
    <citation type="submission" date="2019-07" db="EMBL/GenBank/DDBJ databases">
        <title>Genomic Encyclopedia of Archaeal and Bacterial Type Strains, Phase II (KMG-II): from individual species to whole genera.</title>
        <authorList>
            <person name="Goeker M."/>
        </authorList>
    </citation>
    <scope>NUCLEOTIDE SEQUENCE [LARGE SCALE GENOMIC DNA]</scope>
    <source>
        <strain evidence="1 2">DSM 18850</strain>
    </source>
</reference>
<dbReference type="Pfam" id="PF14114">
    <property type="entry name" value="DUF4286"/>
    <property type="match status" value="1"/>
</dbReference>
<sequence>MILYNISLIVEDSSREELLAWLKTNLQQTSYDIRFLKMLDSPHEGTTYCLQFVAPDERVLQSFQDNILSKIQAYIVTNHPEKVFIFDSKMKYLAFTEGE</sequence>
<name>A0A5S5DJP5_9SPHI</name>
<protein>
    <submittedName>
        <fullName evidence="1">Uncharacterized protein DUF4286</fullName>
    </submittedName>
</protein>